<evidence type="ECO:0000313" key="3">
    <source>
        <dbReference type="Proteomes" id="UP000009168"/>
    </source>
</evidence>
<keyword evidence="1" id="KW-0732">Signal</keyword>
<sequence length="79" mass="8465">MNKFIIAIFVILALAMAQDQCPPKANIRVMCPMLYNPVCATVKCATGICQFTFGNACNACITGAISFAKGPCPNDFDQN</sequence>
<dbReference type="EMBL" id="GG662724">
    <property type="protein sequence ID" value="EWS74951.1"/>
    <property type="molecule type" value="Genomic_DNA"/>
</dbReference>
<evidence type="ECO:0000313" key="2">
    <source>
        <dbReference type="EMBL" id="EWS74951.1"/>
    </source>
</evidence>
<dbReference type="GeneID" id="24438888"/>
<accession>W7XIV4</accession>
<feature type="signal peptide" evidence="1">
    <location>
        <begin position="1"/>
        <end position="17"/>
    </location>
</feature>
<dbReference type="InParanoid" id="W7XIV4"/>
<feature type="chain" id="PRO_5004903851" description="Kazal-type proteinase inhibitor 1" evidence="1">
    <location>
        <begin position="18"/>
        <end position="79"/>
    </location>
</feature>
<organism evidence="2 3">
    <name type="scientific">Tetrahymena thermophila (strain SB210)</name>
    <dbReference type="NCBI Taxonomy" id="312017"/>
    <lineage>
        <taxon>Eukaryota</taxon>
        <taxon>Sar</taxon>
        <taxon>Alveolata</taxon>
        <taxon>Ciliophora</taxon>
        <taxon>Intramacronucleata</taxon>
        <taxon>Oligohymenophorea</taxon>
        <taxon>Hymenostomatida</taxon>
        <taxon>Tetrahymenina</taxon>
        <taxon>Tetrahymenidae</taxon>
        <taxon>Tetrahymena</taxon>
    </lineage>
</organism>
<gene>
    <name evidence="2" type="ORF">TTHERM_000423269</name>
</gene>
<dbReference type="RefSeq" id="XP_012652492.1">
    <property type="nucleotide sequence ID" value="XM_012797038.1"/>
</dbReference>
<dbReference type="KEGG" id="tet:TTHERM_000423269"/>
<dbReference type="Gene3D" id="3.30.60.30">
    <property type="match status" value="1"/>
</dbReference>
<reference evidence="3" key="1">
    <citation type="journal article" date="2006" name="PLoS Biol.">
        <title>Macronuclear genome sequence of the ciliate Tetrahymena thermophila, a model eukaryote.</title>
        <authorList>
            <person name="Eisen J.A."/>
            <person name="Coyne R.S."/>
            <person name="Wu M."/>
            <person name="Wu D."/>
            <person name="Thiagarajan M."/>
            <person name="Wortman J.R."/>
            <person name="Badger J.H."/>
            <person name="Ren Q."/>
            <person name="Amedeo P."/>
            <person name="Jones K.M."/>
            <person name="Tallon L.J."/>
            <person name="Delcher A.L."/>
            <person name="Salzberg S.L."/>
            <person name="Silva J.C."/>
            <person name="Haas B.J."/>
            <person name="Majoros W.H."/>
            <person name="Farzad M."/>
            <person name="Carlton J.M."/>
            <person name="Smith R.K. Jr."/>
            <person name="Garg J."/>
            <person name="Pearlman R.E."/>
            <person name="Karrer K.M."/>
            <person name="Sun L."/>
            <person name="Manning G."/>
            <person name="Elde N.C."/>
            <person name="Turkewitz A.P."/>
            <person name="Asai D.J."/>
            <person name="Wilkes D.E."/>
            <person name="Wang Y."/>
            <person name="Cai H."/>
            <person name="Collins K."/>
            <person name="Stewart B.A."/>
            <person name="Lee S.R."/>
            <person name="Wilamowska K."/>
            <person name="Weinberg Z."/>
            <person name="Ruzzo W.L."/>
            <person name="Wloga D."/>
            <person name="Gaertig J."/>
            <person name="Frankel J."/>
            <person name="Tsao C.-C."/>
            <person name="Gorovsky M.A."/>
            <person name="Keeling P.J."/>
            <person name="Waller R.F."/>
            <person name="Patron N.J."/>
            <person name="Cherry J.M."/>
            <person name="Stover N.A."/>
            <person name="Krieger C.J."/>
            <person name="del Toro C."/>
            <person name="Ryder H.F."/>
            <person name="Williamson S.C."/>
            <person name="Barbeau R.A."/>
            <person name="Hamilton E.P."/>
            <person name="Orias E."/>
        </authorList>
    </citation>
    <scope>NUCLEOTIDE SEQUENCE [LARGE SCALE GENOMIC DNA]</scope>
    <source>
        <strain evidence="3">SB210</strain>
    </source>
</reference>
<name>W7XIV4_TETTS</name>
<evidence type="ECO:0000256" key="1">
    <source>
        <dbReference type="SAM" id="SignalP"/>
    </source>
</evidence>
<dbReference type="AlphaFoldDB" id="W7XIV4"/>
<dbReference type="Proteomes" id="UP000009168">
    <property type="component" value="Unassembled WGS sequence"/>
</dbReference>
<keyword evidence="3" id="KW-1185">Reference proteome</keyword>
<evidence type="ECO:0008006" key="4">
    <source>
        <dbReference type="Google" id="ProtNLM"/>
    </source>
</evidence>
<proteinExistence type="predicted"/>
<protein>
    <recommendedName>
        <fullName evidence="4">Kazal-type proteinase inhibitor 1</fullName>
    </recommendedName>
</protein>